<feature type="repeat" description="ANK" evidence="3">
    <location>
        <begin position="184"/>
        <end position="217"/>
    </location>
</feature>
<dbReference type="PANTHER" id="PTHR24171">
    <property type="entry name" value="ANKYRIN REPEAT DOMAIN-CONTAINING PROTEIN 39-RELATED"/>
    <property type="match status" value="1"/>
</dbReference>
<dbReference type="PROSITE" id="PS50297">
    <property type="entry name" value="ANK_REP_REGION"/>
    <property type="match status" value="2"/>
</dbReference>
<dbReference type="Pfam" id="PF12796">
    <property type="entry name" value="Ank_2"/>
    <property type="match status" value="1"/>
</dbReference>
<dbReference type="SMART" id="SM00248">
    <property type="entry name" value="ANK"/>
    <property type="match status" value="3"/>
</dbReference>
<organism evidence="4 5">
    <name type="scientific">Candidatus Rickettsiella isopodorum</name>
    <dbReference type="NCBI Taxonomy" id="1225476"/>
    <lineage>
        <taxon>Bacteria</taxon>
        <taxon>Pseudomonadati</taxon>
        <taxon>Pseudomonadota</taxon>
        <taxon>Gammaproteobacteria</taxon>
        <taxon>Legionellales</taxon>
        <taxon>Coxiellaceae</taxon>
        <taxon>Rickettsiella</taxon>
    </lineage>
</organism>
<evidence type="ECO:0000256" key="1">
    <source>
        <dbReference type="ARBA" id="ARBA00022737"/>
    </source>
</evidence>
<keyword evidence="5" id="KW-1185">Reference proteome</keyword>
<dbReference type="Proteomes" id="UP000183924">
    <property type="component" value="Unassembled WGS sequence"/>
</dbReference>
<sequence length="274" mass="30826">MLNANQKFNFNLTDSEGKTCLCLATKVGLSNVAKKLIKLKDRIDVNVPDEDGNTPLHYALLLGHSSIATELLAHQANKNAKNKENKNPYELLISTDSEDVRDCLEIIWINPDKKVKPSRKTYIQLCMENRERAKNEWVTIFTNTNLPIAHKRKSICFLLAAATGDLTKLKNHCDSFTLNQVNAKGNTALHLACEHGHDEIITYLLEQPGINLDKKNNENIKAIDLLSNPLLATLFKEKFFGIEEKTTEDKKDNGNRLVQDSGTLSNKTKWALSN</sequence>
<reference evidence="4 5" key="1">
    <citation type="submission" date="2016-03" db="EMBL/GenBank/DDBJ databases">
        <title>Comparative genomics of Rickettsiella.</title>
        <authorList>
            <person name="Chandler C."/>
            <person name="Wang Y."/>
        </authorList>
    </citation>
    <scope>NUCLEOTIDE SEQUENCE [LARGE SCALE GENOMIC DNA]</scope>
    <source>
        <strain evidence="4 5">RCFS May 2013</strain>
    </source>
</reference>
<dbReference type="GO" id="GO:0085020">
    <property type="term" value="P:protein K6-linked ubiquitination"/>
    <property type="evidence" value="ECO:0007669"/>
    <property type="project" value="TreeGrafter"/>
</dbReference>
<evidence type="ECO:0000313" key="5">
    <source>
        <dbReference type="Proteomes" id="UP000183924"/>
    </source>
</evidence>
<feature type="repeat" description="ANK" evidence="3">
    <location>
        <begin position="51"/>
        <end position="83"/>
    </location>
</feature>
<name>A0A1J8PCK7_9COXI</name>
<dbReference type="Pfam" id="PF00023">
    <property type="entry name" value="Ank"/>
    <property type="match status" value="1"/>
</dbReference>
<dbReference type="GO" id="GO:0004842">
    <property type="term" value="F:ubiquitin-protein transferase activity"/>
    <property type="evidence" value="ECO:0007669"/>
    <property type="project" value="TreeGrafter"/>
</dbReference>
<dbReference type="STRING" id="1225476.A1D18_03035"/>
<evidence type="ECO:0000313" key="4">
    <source>
        <dbReference type="EMBL" id="OIZ95087.1"/>
    </source>
</evidence>
<accession>A0A1J8PCK7</accession>
<evidence type="ECO:0000256" key="2">
    <source>
        <dbReference type="ARBA" id="ARBA00023043"/>
    </source>
</evidence>
<comment type="caution">
    <text evidence="4">The sequence shown here is derived from an EMBL/GenBank/DDBJ whole genome shotgun (WGS) entry which is preliminary data.</text>
</comment>
<dbReference type="AlphaFoldDB" id="A0A1J8PCK7"/>
<keyword evidence="1" id="KW-0677">Repeat</keyword>
<dbReference type="Gene3D" id="1.25.40.20">
    <property type="entry name" value="Ankyrin repeat-containing domain"/>
    <property type="match status" value="2"/>
</dbReference>
<evidence type="ECO:0000256" key="3">
    <source>
        <dbReference type="PROSITE-ProRule" id="PRU00023"/>
    </source>
</evidence>
<dbReference type="PANTHER" id="PTHR24171:SF11">
    <property type="entry name" value="26S PROTEASOME NON-ATPASE REGULATORY SUBUNIT 10"/>
    <property type="match status" value="1"/>
</dbReference>
<protein>
    <submittedName>
        <fullName evidence="4">Uncharacterized protein</fullName>
    </submittedName>
</protein>
<dbReference type="SUPFAM" id="SSF48403">
    <property type="entry name" value="Ankyrin repeat"/>
    <property type="match status" value="1"/>
</dbReference>
<dbReference type="InterPro" id="IPR002110">
    <property type="entry name" value="Ankyrin_rpt"/>
</dbReference>
<dbReference type="PROSITE" id="PS50088">
    <property type="entry name" value="ANK_REPEAT"/>
    <property type="match status" value="2"/>
</dbReference>
<dbReference type="InterPro" id="IPR036770">
    <property type="entry name" value="Ankyrin_rpt-contain_sf"/>
</dbReference>
<dbReference type="EMBL" id="LUKY01000032">
    <property type="protein sequence ID" value="OIZ95087.1"/>
    <property type="molecule type" value="Genomic_DNA"/>
</dbReference>
<keyword evidence="2 3" id="KW-0040">ANK repeat</keyword>
<proteinExistence type="predicted"/>
<gene>
    <name evidence="4" type="ORF">A1D18_03035</name>
</gene>